<name>A0ABT8EZ20_9ACTN</name>
<keyword evidence="4" id="KW-1185">Reference proteome</keyword>
<dbReference type="Proteomes" id="UP001168537">
    <property type="component" value="Unassembled WGS sequence"/>
</dbReference>
<comment type="caution">
    <text evidence="3">The sequence shown here is derived from an EMBL/GenBank/DDBJ whole genome shotgun (WGS) entry which is preliminary data.</text>
</comment>
<evidence type="ECO:0000259" key="2">
    <source>
        <dbReference type="Pfam" id="PF21880"/>
    </source>
</evidence>
<dbReference type="EMBL" id="JAUHJR010000011">
    <property type="protein sequence ID" value="MDN4163324.1"/>
    <property type="molecule type" value="Genomic_DNA"/>
</dbReference>
<gene>
    <name evidence="3" type="ORF">QWY29_18275</name>
</gene>
<dbReference type="Pfam" id="PF21880">
    <property type="entry name" value="DUF6916"/>
    <property type="match status" value="1"/>
</dbReference>
<sequence length="101" mass="11018">MATPSTLDIHRALNGATLEVLTSDHQVVVGLRVDAVREHAPNGPQRGHTVELSAPAESPLDQDTYTVRWPDGTLGWLFVVPVAEQDGRRTYEAVFTELVTA</sequence>
<feature type="region of interest" description="Disordered" evidence="1">
    <location>
        <begin position="38"/>
        <end position="60"/>
    </location>
</feature>
<reference evidence="3" key="1">
    <citation type="submission" date="2023-06" db="EMBL/GenBank/DDBJ databases">
        <title>Draft genome sequence of Nocardioides sp. SOB72.</title>
        <authorList>
            <person name="Zhang G."/>
        </authorList>
    </citation>
    <scope>NUCLEOTIDE SEQUENCE</scope>
    <source>
        <strain evidence="3">SOB72</strain>
    </source>
</reference>
<protein>
    <recommendedName>
        <fullName evidence="2">DUF6916 domain-containing protein</fullName>
    </recommendedName>
</protein>
<dbReference type="InterPro" id="IPR054209">
    <property type="entry name" value="DUF6916"/>
</dbReference>
<evidence type="ECO:0000256" key="1">
    <source>
        <dbReference type="SAM" id="MobiDB-lite"/>
    </source>
</evidence>
<evidence type="ECO:0000313" key="4">
    <source>
        <dbReference type="Proteomes" id="UP001168537"/>
    </source>
</evidence>
<evidence type="ECO:0000313" key="3">
    <source>
        <dbReference type="EMBL" id="MDN4163324.1"/>
    </source>
</evidence>
<dbReference type="RefSeq" id="WP_300962612.1">
    <property type="nucleotide sequence ID" value="NZ_JAUHJR010000011.1"/>
</dbReference>
<organism evidence="3 4">
    <name type="scientific">Nocardioides abyssi</name>
    <dbReference type="NCBI Taxonomy" id="3058370"/>
    <lineage>
        <taxon>Bacteria</taxon>
        <taxon>Bacillati</taxon>
        <taxon>Actinomycetota</taxon>
        <taxon>Actinomycetes</taxon>
        <taxon>Propionibacteriales</taxon>
        <taxon>Nocardioidaceae</taxon>
        <taxon>Nocardioides</taxon>
    </lineage>
</organism>
<feature type="domain" description="DUF6916" evidence="2">
    <location>
        <begin position="10"/>
        <end position="95"/>
    </location>
</feature>
<proteinExistence type="predicted"/>
<accession>A0ABT8EZ20</accession>